<evidence type="ECO:0000256" key="1">
    <source>
        <dbReference type="SAM" id="MobiDB-lite"/>
    </source>
</evidence>
<proteinExistence type="predicted"/>
<dbReference type="PANTHER" id="PTHR15034">
    <property type="entry name" value="DEATH DOMAIN-CONTAINING PROTEIN CRADD"/>
    <property type="match status" value="1"/>
</dbReference>
<reference evidence="5" key="1">
    <citation type="submission" date="2012-12" db="EMBL/GenBank/DDBJ databases">
        <authorList>
            <person name="Hellsten U."/>
            <person name="Grimwood J."/>
            <person name="Chapman J.A."/>
            <person name="Shapiro H."/>
            <person name="Aerts A."/>
            <person name="Otillar R.P."/>
            <person name="Terry A.Y."/>
            <person name="Boore J.L."/>
            <person name="Simakov O."/>
            <person name="Marletaz F."/>
            <person name="Cho S.-J."/>
            <person name="Edsinger-Gonzales E."/>
            <person name="Havlak P."/>
            <person name="Kuo D.-H."/>
            <person name="Larsson T."/>
            <person name="Lv J."/>
            <person name="Arendt D."/>
            <person name="Savage R."/>
            <person name="Osoegawa K."/>
            <person name="de Jong P."/>
            <person name="Lindberg D.R."/>
            <person name="Seaver E.C."/>
            <person name="Weisblat D.A."/>
            <person name="Putnam N.H."/>
            <person name="Grigoriev I.V."/>
            <person name="Rokhsar D.S."/>
        </authorList>
    </citation>
    <scope>NUCLEOTIDE SEQUENCE</scope>
    <source>
        <strain evidence="5">I ESC-2004</strain>
    </source>
</reference>
<dbReference type="SMART" id="SM00114">
    <property type="entry name" value="CARD"/>
    <property type="match status" value="2"/>
</dbReference>
<feature type="domain" description="CARD" evidence="2">
    <location>
        <begin position="10"/>
        <end position="91"/>
    </location>
</feature>
<dbReference type="PROSITE" id="PS50209">
    <property type="entry name" value="CARD"/>
    <property type="match status" value="2"/>
</dbReference>
<feature type="domain" description="CARD" evidence="2">
    <location>
        <begin position="126"/>
        <end position="215"/>
    </location>
</feature>
<evidence type="ECO:0000313" key="3">
    <source>
        <dbReference type="EMBL" id="ELU00155.1"/>
    </source>
</evidence>
<dbReference type="GO" id="GO:0042981">
    <property type="term" value="P:regulation of apoptotic process"/>
    <property type="evidence" value="ECO:0007669"/>
    <property type="project" value="InterPro"/>
</dbReference>
<dbReference type="EnsemblMetazoa" id="CapteT223766">
    <property type="protein sequence ID" value="CapteP223766"/>
    <property type="gene ID" value="CapteG223766"/>
</dbReference>
<dbReference type="InterPro" id="IPR011029">
    <property type="entry name" value="DEATH-like_dom_sf"/>
</dbReference>
<dbReference type="SUPFAM" id="SSF47986">
    <property type="entry name" value="DEATH domain"/>
    <property type="match status" value="2"/>
</dbReference>
<dbReference type="EMBL" id="KB306106">
    <property type="protein sequence ID" value="ELU00155.1"/>
    <property type="molecule type" value="Genomic_DNA"/>
</dbReference>
<name>R7U2C2_CAPTE</name>
<dbReference type="Proteomes" id="UP000014760">
    <property type="component" value="Unassembled WGS sequence"/>
</dbReference>
<organism evidence="3">
    <name type="scientific">Capitella teleta</name>
    <name type="common">Polychaete worm</name>
    <dbReference type="NCBI Taxonomy" id="283909"/>
    <lineage>
        <taxon>Eukaryota</taxon>
        <taxon>Metazoa</taxon>
        <taxon>Spiralia</taxon>
        <taxon>Lophotrochozoa</taxon>
        <taxon>Annelida</taxon>
        <taxon>Polychaeta</taxon>
        <taxon>Sedentaria</taxon>
        <taxon>Scolecida</taxon>
        <taxon>Capitellidae</taxon>
        <taxon>Capitella</taxon>
    </lineage>
</organism>
<sequence>MDQRLFRITLDKIREDLVEIMDLHSMWSLMRSRRVVDRKKEEQIKLNHTSMQQNELLLDYLMTRTTEDFDAFCECLRKSNQAHVAEMIRSQPVPTVQPAAQPAAQSAAQPKNRPRSNPSSDGEWGMKEIHKQVLRKNLIALTKDLNPSVILDELIQGDILTMDDKERLSLVKIRRDQAYELISILMRKGPNAFWVFLDSLKQTHSHLYHMLSNSLISEGN</sequence>
<dbReference type="CDD" id="cd01671">
    <property type="entry name" value="CARD"/>
    <property type="match status" value="2"/>
</dbReference>
<evidence type="ECO:0000313" key="4">
    <source>
        <dbReference type="EnsemblMetazoa" id="CapteP223766"/>
    </source>
</evidence>
<dbReference type="InterPro" id="IPR037939">
    <property type="entry name" value="CRADD"/>
</dbReference>
<dbReference type="GO" id="GO:0002020">
    <property type="term" value="F:protease binding"/>
    <property type="evidence" value="ECO:0007669"/>
    <property type="project" value="InterPro"/>
</dbReference>
<reference evidence="4" key="3">
    <citation type="submission" date="2015-06" db="UniProtKB">
        <authorList>
            <consortium name="EnsemblMetazoa"/>
        </authorList>
    </citation>
    <scope>IDENTIFICATION</scope>
</reference>
<dbReference type="InterPro" id="IPR001315">
    <property type="entry name" value="CARD"/>
</dbReference>
<dbReference type="EMBL" id="AMQN01009742">
    <property type="status" value="NOT_ANNOTATED_CDS"/>
    <property type="molecule type" value="Genomic_DNA"/>
</dbReference>
<feature type="region of interest" description="Disordered" evidence="1">
    <location>
        <begin position="93"/>
        <end position="125"/>
    </location>
</feature>
<dbReference type="GO" id="GO:0070513">
    <property type="term" value="F:death domain binding"/>
    <property type="evidence" value="ECO:0007669"/>
    <property type="project" value="InterPro"/>
</dbReference>
<protein>
    <recommendedName>
        <fullName evidence="2">CARD domain-containing protein</fullName>
    </recommendedName>
</protein>
<reference evidence="3 5" key="2">
    <citation type="journal article" date="2013" name="Nature">
        <title>Insights into bilaterian evolution from three spiralian genomes.</title>
        <authorList>
            <person name="Simakov O."/>
            <person name="Marletaz F."/>
            <person name="Cho S.J."/>
            <person name="Edsinger-Gonzales E."/>
            <person name="Havlak P."/>
            <person name="Hellsten U."/>
            <person name="Kuo D.H."/>
            <person name="Larsson T."/>
            <person name="Lv J."/>
            <person name="Arendt D."/>
            <person name="Savage R."/>
            <person name="Osoegawa K."/>
            <person name="de Jong P."/>
            <person name="Grimwood J."/>
            <person name="Chapman J.A."/>
            <person name="Shapiro H."/>
            <person name="Aerts A."/>
            <person name="Otillar R.P."/>
            <person name="Terry A.Y."/>
            <person name="Boore J.L."/>
            <person name="Grigoriev I.V."/>
            <person name="Lindberg D.R."/>
            <person name="Seaver E.C."/>
            <person name="Weisblat D.A."/>
            <person name="Putnam N.H."/>
            <person name="Rokhsar D.S."/>
        </authorList>
    </citation>
    <scope>NUCLEOTIDE SEQUENCE</scope>
    <source>
        <strain evidence="3 5">I ESC-2004</strain>
    </source>
</reference>
<gene>
    <name evidence="3" type="ORF">CAPTEDRAFT_223766</name>
</gene>
<dbReference type="PANTHER" id="PTHR15034:SF5">
    <property type="entry name" value="DEATH DOMAIN-CONTAINING PROTEIN CRADD"/>
    <property type="match status" value="1"/>
</dbReference>
<dbReference type="OrthoDB" id="2505440at2759"/>
<evidence type="ECO:0000313" key="5">
    <source>
        <dbReference type="Proteomes" id="UP000014760"/>
    </source>
</evidence>
<dbReference type="Gene3D" id="1.10.533.10">
    <property type="entry name" value="Death Domain, Fas"/>
    <property type="match status" value="2"/>
</dbReference>
<dbReference type="Pfam" id="PF00619">
    <property type="entry name" value="CARD"/>
    <property type="match status" value="2"/>
</dbReference>
<keyword evidence="5" id="KW-1185">Reference proteome</keyword>
<evidence type="ECO:0000259" key="2">
    <source>
        <dbReference type="PROSITE" id="PS50209"/>
    </source>
</evidence>
<dbReference type="AlphaFoldDB" id="R7U2C2"/>
<accession>R7U2C2</accession>
<dbReference type="HOGENOM" id="CLU_1257131_0_0_1"/>
<feature type="compositionally biased region" description="Low complexity" evidence="1">
    <location>
        <begin position="93"/>
        <end position="110"/>
    </location>
</feature>
<dbReference type="STRING" id="283909.R7U2C2"/>